<gene>
    <name evidence="2" type="ORF">OKIOD_LOCUS15404</name>
</gene>
<protein>
    <submittedName>
        <fullName evidence="2">Oidioi.mRNA.OKI2018_I69.chr2.g6639.t1.cds</fullName>
    </submittedName>
</protein>
<name>A0ABN7T5Z9_OIKDI</name>
<keyword evidence="3" id="KW-1185">Reference proteome</keyword>
<evidence type="ECO:0000313" key="2">
    <source>
        <dbReference type="EMBL" id="CAG5112422.1"/>
    </source>
</evidence>
<reference evidence="2 3" key="1">
    <citation type="submission" date="2021-04" db="EMBL/GenBank/DDBJ databases">
        <authorList>
            <person name="Bliznina A."/>
        </authorList>
    </citation>
    <scope>NUCLEOTIDE SEQUENCE [LARGE SCALE GENOMIC DNA]</scope>
</reference>
<organism evidence="2 3">
    <name type="scientific">Oikopleura dioica</name>
    <name type="common">Tunicate</name>
    <dbReference type="NCBI Taxonomy" id="34765"/>
    <lineage>
        <taxon>Eukaryota</taxon>
        <taxon>Metazoa</taxon>
        <taxon>Chordata</taxon>
        <taxon>Tunicata</taxon>
        <taxon>Appendicularia</taxon>
        <taxon>Copelata</taxon>
        <taxon>Oikopleuridae</taxon>
        <taxon>Oikopleura</taxon>
    </lineage>
</organism>
<proteinExistence type="predicted"/>
<evidence type="ECO:0000313" key="3">
    <source>
        <dbReference type="Proteomes" id="UP001158576"/>
    </source>
</evidence>
<accession>A0ABN7T5Z9</accession>
<dbReference type="EMBL" id="OU015567">
    <property type="protein sequence ID" value="CAG5112422.1"/>
    <property type="molecule type" value="Genomic_DNA"/>
</dbReference>
<feature type="chain" id="PRO_5045469490" evidence="1">
    <location>
        <begin position="18"/>
        <end position="94"/>
    </location>
</feature>
<feature type="signal peptide" evidence="1">
    <location>
        <begin position="1"/>
        <end position="17"/>
    </location>
</feature>
<sequence length="94" mass="10777">MLVNVLLLSAALGDSISFNRGLNNARTHSFRMYHSQLDEGWPVFPKVTVHCDNNCDEELMSYLGRFMIVNKVDEPKDLEKVRRRLSYVNYLGGA</sequence>
<evidence type="ECO:0000256" key="1">
    <source>
        <dbReference type="SAM" id="SignalP"/>
    </source>
</evidence>
<dbReference type="Proteomes" id="UP001158576">
    <property type="component" value="Chromosome 2"/>
</dbReference>
<keyword evidence="1" id="KW-0732">Signal</keyword>